<dbReference type="OrthoDB" id="9786619at2"/>
<evidence type="ECO:0000256" key="2">
    <source>
        <dbReference type="ARBA" id="ARBA00022723"/>
    </source>
</evidence>
<evidence type="ECO:0000256" key="1">
    <source>
        <dbReference type="ARBA" id="ARBA00005495"/>
    </source>
</evidence>
<dbReference type="Proteomes" id="UP000317839">
    <property type="component" value="Unassembled WGS sequence"/>
</dbReference>
<dbReference type="Gene3D" id="3.90.1590.10">
    <property type="entry name" value="glutathione-dependent formaldehyde- activating enzyme (gfa)"/>
    <property type="match status" value="1"/>
</dbReference>
<name>A0A545T1M2_9GAMM</name>
<dbReference type="EMBL" id="VIKR01000007">
    <property type="protein sequence ID" value="TQV71095.1"/>
    <property type="molecule type" value="Genomic_DNA"/>
</dbReference>
<dbReference type="GO" id="GO:0046872">
    <property type="term" value="F:metal ion binding"/>
    <property type="evidence" value="ECO:0007669"/>
    <property type="project" value="UniProtKB-KW"/>
</dbReference>
<dbReference type="RefSeq" id="WP_142944312.1">
    <property type="nucleotide sequence ID" value="NZ_VIKR01000007.1"/>
</dbReference>
<reference evidence="6 7" key="1">
    <citation type="submission" date="2019-06" db="EMBL/GenBank/DDBJ databases">
        <title>Draft genome of Aliikangiella marina GYP-15.</title>
        <authorList>
            <person name="Wang G."/>
        </authorList>
    </citation>
    <scope>NUCLEOTIDE SEQUENCE [LARGE SCALE GENOMIC DNA]</scope>
    <source>
        <strain evidence="6 7">GYP-15</strain>
    </source>
</reference>
<evidence type="ECO:0000313" key="6">
    <source>
        <dbReference type="EMBL" id="TQV71095.1"/>
    </source>
</evidence>
<dbReference type="SUPFAM" id="SSF51316">
    <property type="entry name" value="Mss4-like"/>
    <property type="match status" value="1"/>
</dbReference>
<dbReference type="PROSITE" id="PS51891">
    <property type="entry name" value="CENP_V_GFA"/>
    <property type="match status" value="1"/>
</dbReference>
<sequence>MKGVCLCGEVAFEIDKSYLKLYQCHCTLCRKQSGTYSNAASIVSDDSFKFTRGHDFIKSWVKDTGFRSDFCCQCGSPVPNPLRDTGYIWIPAGLLEGYEKMEIVSHIFLADKADWEASNLDAERHSQFPGFDEHIKTLNECHQ</sequence>
<dbReference type="AlphaFoldDB" id="A0A545T1M2"/>
<proteinExistence type="inferred from homology"/>
<comment type="caution">
    <text evidence="6">The sequence shown here is derived from an EMBL/GenBank/DDBJ whole genome shotgun (WGS) entry which is preliminary data.</text>
</comment>
<feature type="domain" description="CENP-V/GFA" evidence="5">
    <location>
        <begin position="1"/>
        <end position="116"/>
    </location>
</feature>
<dbReference type="GO" id="GO:0016846">
    <property type="term" value="F:carbon-sulfur lyase activity"/>
    <property type="evidence" value="ECO:0007669"/>
    <property type="project" value="InterPro"/>
</dbReference>
<keyword evidence="7" id="KW-1185">Reference proteome</keyword>
<keyword evidence="2" id="KW-0479">Metal-binding</keyword>
<evidence type="ECO:0000313" key="7">
    <source>
        <dbReference type="Proteomes" id="UP000317839"/>
    </source>
</evidence>
<evidence type="ECO:0000256" key="3">
    <source>
        <dbReference type="ARBA" id="ARBA00022833"/>
    </source>
</evidence>
<keyword evidence="4" id="KW-0456">Lyase</keyword>
<dbReference type="PANTHER" id="PTHR33337:SF40">
    <property type="entry name" value="CENP-V_GFA DOMAIN-CONTAINING PROTEIN-RELATED"/>
    <property type="match status" value="1"/>
</dbReference>
<protein>
    <submittedName>
        <fullName evidence="6">GFA family protein</fullName>
    </submittedName>
</protein>
<dbReference type="PANTHER" id="PTHR33337">
    <property type="entry name" value="GFA DOMAIN-CONTAINING PROTEIN"/>
    <property type="match status" value="1"/>
</dbReference>
<dbReference type="InterPro" id="IPR006913">
    <property type="entry name" value="CENP-V/GFA"/>
</dbReference>
<keyword evidence="3" id="KW-0862">Zinc</keyword>
<comment type="similarity">
    <text evidence="1">Belongs to the Gfa family.</text>
</comment>
<gene>
    <name evidence="6" type="ORF">FLL45_22470</name>
</gene>
<accession>A0A545T1M2</accession>
<organism evidence="6 7">
    <name type="scientific">Aliikangiella marina</name>
    <dbReference type="NCBI Taxonomy" id="1712262"/>
    <lineage>
        <taxon>Bacteria</taxon>
        <taxon>Pseudomonadati</taxon>
        <taxon>Pseudomonadota</taxon>
        <taxon>Gammaproteobacteria</taxon>
        <taxon>Oceanospirillales</taxon>
        <taxon>Pleioneaceae</taxon>
        <taxon>Aliikangiella</taxon>
    </lineage>
</organism>
<evidence type="ECO:0000256" key="4">
    <source>
        <dbReference type="ARBA" id="ARBA00023239"/>
    </source>
</evidence>
<dbReference type="InterPro" id="IPR011057">
    <property type="entry name" value="Mss4-like_sf"/>
</dbReference>
<dbReference type="Pfam" id="PF04828">
    <property type="entry name" value="GFA"/>
    <property type="match status" value="1"/>
</dbReference>
<evidence type="ECO:0000259" key="5">
    <source>
        <dbReference type="PROSITE" id="PS51891"/>
    </source>
</evidence>